<evidence type="ECO:0000256" key="8">
    <source>
        <dbReference type="PROSITE-ProRule" id="PRU00042"/>
    </source>
</evidence>
<dbReference type="PROSITE" id="PS51194">
    <property type="entry name" value="HELICASE_CTER"/>
    <property type="match status" value="1"/>
</dbReference>
<dbReference type="PROSITE" id="PS50908">
    <property type="entry name" value="RWD"/>
    <property type="match status" value="1"/>
</dbReference>
<dbReference type="Pfam" id="PF00270">
    <property type="entry name" value="DEAD"/>
    <property type="match status" value="1"/>
</dbReference>
<dbReference type="PROSITE" id="PS00028">
    <property type="entry name" value="ZINC_FINGER_C2H2_1"/>
    <property type="match status" value="1"/>
</dbReference>
<dbReference type="Pfam" id="PF26026">
    <property type="entry name" value="RNA_hel_CTD"/>
    <property type="match status" value="1"/>
</dbReference>
<keyword evidence="17" id="KW-1185">Reference proteome</keyword>
<feature type="domain" description="C2H2-type" evidence="12">
    <location>
        <begin position="842"/>
        <end position="870"/>
    </location>
</feature>
<evidence type="ECO:0000259" key="14">
    <source>
        <dbReference type="PROSITE" id="PS51192"/>
    </source>
</evidence>
<accession>A0A2P6TGD5</accession>
<feature type="region of interest" description="Disordered" evidence="9">
    <location>
        <begin position="1842"/>
        <end position="1864"/>
    </location>
</feature>
<evidence type="ECO:0000259" key="12">
    <source>
        <dbReference type="PROSITE" id="PS50157"/>
    </source>
</evidence>
<feature type="compositionally biased region" description="Basic and acidic residues" evidence="9">
    <location>
        <begin position="1073"/>
        <end position="1083"/>
    </location>
</feature>
<feature type="compositionally biased region" description="Low complexity" evidence="9">
    <location>
        <begin position="386"/>
        <end position="403"/>
    </location>
</feature>
<feature type="domain" description="Helicase ATP-binding" evidence="14">
    <location>
        <begin position="1558"/>
        <end position="1735"/>
    </location>
</feature>
<dbReference type="PROSITE" id="PS50157">
    <property type="entry name" value="ZINC_FINGER_C2H2_2"/>
    <property type="match status" value="1"/>
</dbReference>
<dbReference type="FunFam" id="3.40.50.300:FF:000500">
    <property type="entry name" value="ATP-dependent RNA helicase DHX29"/>
    <property type="match status" value="1"/>
</dbReference>
<comment type="catalytic activity">
    <reaction evidence="6">
        <text>ATP + H2O = ADP + phosphate + H(+)</text>
        <dbReference type="Rhea" id="RHEA:13065"/>
        <dbReference type="ChEBI" id="CHEBI:15377"/>
        <dbReference type="ChEBI" id="CHEBI:15378"/>
        <dbReference type="ChEBI" id="CHEBI:30616"/>
        <dbReference type="ChEBI" id="CHEBI:43474"/>
        <dbReference type="ChEBI" id="CHEBI:456216"/>
        <dbReference type="EC" id="3.6.4.13"/>
    </reaction>
</comment>
<dbReference type="SMART" id="SM00490">
    <property type="entry name" value="HELICc"/>
    <property type="match status" value="1"/>
</dbReference>
<dbReference type="OrthoDB" id="5600252at2759"/>
<dbReference type="Gene3D" id="3.40.50.300">
    <property type="entry name" value="P-loop containing nucleotide triphosphate hydrolases"/>
    <property type="match status" value="2"/>
</dbReference>
<sequence>MKPTTVLLLLAAAAAASCRPMPFARRILLEALPPDQAQALCDVSAHDQCISETQYCQGTTLNICGAGLRCNFNEQAIGCEPVDSQSTNPCEDSAHDQCLNETSYCKGKTLNICGTGLRCNFNEQAIGCEPADAQPANPCEDSAHDQCLNETSYCKGTTLNICGAGLRCNFNEQAIGCEPVDSQSTNPCEDSAHDQCLNETSYCKGKTLNICGTGLRCNFNEQAIGCEPADAQPANPCEDSAHDQCLNETSYCKGTTLNICGAGLRCNFNEQDIGCEPVDAQPANPCEDSAHDQCLNETSYCKGTTLNICGAGLRCNFNEQDIGCEPVDAQPANPCEDSAHDQCLDETSYCKGTTLNICGTGLRCNFNEQAIGCEPRHSAAMLTSATAARRPSAAAPTTAAATAARRRPCGPARLRPRVLRTCQAQAAGSSDGSTSSPSQQPAAAAAAGAAAEDQARFVMQRGTDGSFQKLQRVPCLQLQTWLEQQQGLPAKQAAEAAWQLALAFQSEQAALAGLPAAFAFCRSQQMSGPGAAAVLCYIRQGETTTLQRKLGTIAAAAGLSAGQARELALKMPSMLTAAGEETMQEAGAWLQQYFPTSEELWPVLERGPMLLAAPAARLQRNADYLHAPPFGWDSEAIAAYIERFPQGFSTGDFRSEKTEPKLLFLSEVVGVSRVELIELHSNYLKYGLATMTASYVLLRERAPGRLLKDDGGISMQFVRGDAVRMAEWCDMELRDVRWHLREWPRRGEGRPLLEELRQGSTAGWKPLLGQLDEQARLAAKQSGSSGPALRLAVAETSNEQKRCAMGGIKNRDAKRAANKVFSSGGGGGSKGPAVVDKRGQELPCPHCDRIFKQSDRLKQHIQKQHADLAAAAESEAASSSAAAAAAPAAPKVLAPKAVAAVNAAASAAVKSVAAAAAPGKQQGKAAAGGAGAAGGSGAAAAAAASGPKLMDIGSKAGFYEAKSPKLLLHEWCLREKVPRPRYRPSATEGGLWKCKVVLPHPKKQELDVVVFLDDAQAAPSEEEAEQRAAVAALHRVQGDRALDRILPRPYVVQWKDLEQQHQERQQRAAQAAERQRAAAERQRAAAKRQQPAAVIMADDKRKLVEGIISELQAEAGGSASGSLAAEGTSGGGDGADGWASLDAPAGASAEAAAALTEELVLLGFGQQDAAAAVAAVGSTSGGAPSLSDALDWLCVRLPEDRLPKNFAPGAAGKPVSIIRRADGGSAGNLGPASRGGSFATGLDAAAEAAEAAAAAEGLLEDPAVAELAQYGYPPAEAAAALEQTGGHVQRALAVLHARLAAAATGADGAAAAAAAVEAAAVASSAADEAALEEWHEERTALEAIYGADAAFPSEQHTSLQLPVELTSAAATAAAGGRHELRLQLDFLAPSTAAGGPPYPQAPPVVGLRAEGVPAGALLTLTRQLAQQAAELAGHPMVYELASAATEQLESCLLRPLPLAQLLPAAGGSAAVSRDGSAADLAQQAEQALRLEDIANTVIPAAGPQRRRRQGAAGSGIDIAAESRRLAEQQKKLESGQEHAAMRGVRLRLPAAAKRQEVLSLCASRRVVVVSGATGCGKSTQVPQFLLEQAIAGGSGAACNIICTQPRRISAVGLATRVAAERGEQVGGTVGYSVGGTVGYSVRLDSKQSARTRLLFCTTGVLLRRLLGDPALTGTTHVVLDEVHERSIESDLLLLLLRGLLESGRNPGLRVVLMSATADAGLFAGYFEAALREPAGQLTIPGFTHPVTDMFLEDALESTGLLIGKVSKWAKRSGGGKQGSSGGGGGGGRADDSSNAAEQDGGGGGGGELRQYSEQTRISLSNIDESLVNTDLIEALVAHLLSTRGQRQQQQEGGGKRRGGGGDDDANAILIFAPGADEISRICRTLSSSGRVAAAAGGGGVQVLPLHGGLPPSQQARVFNRPPKGTVKIVVSTNVAETSITIDDVTAVIDTGRVKEMRFDAARGIARLQETFVSQAAAQQRRGRAGRVRPGVCYRLFSRRTWGRMPRDTPPEIARAPLQALVLDVKGILGAAADVPALLAKMITPPEPKALQQALTSLRLIGALDSATGALTPLGQHLTRMPCDPRIGKMLLYGSLLRCLDPVLTIAAAQGWGRPVFWSTPDKREEAEVARRSVAAAVVVSKSDHLAVVAAYNSWRAVLEKDGRQGAHEFCGRSFLSDQALEAIDAGRQQYAELLADLGFIPASYAAHASAAGGRGRRGGGYSSAVSNPYGEGGERPLHEVDEHSSNARTVKATLCCGFYPQLLRVEHPAAKYTKVHGGAVEIENEPHKIKFFDRERGRVFLHPSSVNFSCGKFESGWLAYSEIVETSKVFVRESSMVPVYAVLLFGGSIEVQHEQGMLRVDGWARFKAPARIAVLVRELRNEVSRLLAAKVADPSLDLSRSRVVEAMHHLLATDGF</sequence>
<dbReference type="InterPro" id="IPR014001">
    <property type="entry name" value="Helicase_ATP-bd"/>
</dbReference>
<dbReference type="Pfam" id="PF24899">
    <property type="entry name" value="UBA_DHX29"/>
    <property type="match status" value="1"/>
</dbReference>
<keyword evidence="5" id="KW-0067">ATP-binding</keyword>
<dbReference type="SUPFAM" id="SSF52540">
    <property type="entry name" value="P-loop containing nucleoside triphosphate hydrolases"/>
    <property type="match status" value="1"/>
</dbReference>
<evidence type="ECO:0000256" key="6">
    <source>
        <dbReference type="ARBA" id="ARBA00047984"/>
    </source>
</evidence>
<reference evidence="16 17" key="1">
    <citation type="journal article" date="2018" name="Plant J.">
        <title>Genome sequences of Chlorella sorokiniana UTEX 1602 and Micractinium conductrix SAG 241.80: implications to maltose excretion by a green alga.</title>
        <authorList>
            <person name="Arriola M.B."/>
            <person name="Velmurugan N."/>
            <person name="Zhang Y."/>
            <person name="Plunkett M.H."/>
            <person name="Hondzo H."/>
            <person name="Barney B.M."/>
        </authorList>
    </citation>
    <scope>NUCLEOTIDE SEQUENCE [LARGE SCALE GENOMIC DNA]</scope>
    <source>
        <strain evidence="17">UTEX 1602</strain>
    </source>
</reference>
<feature type="compositionally biased region" description="Low complexity" evidence="9">
    <location>
        <begin position="1118"/>
        <end position="1127"/>
    </location>
</feature>
<organism evidence="16 17">
    <name type="scientific">Chlorella sorokiniana</name>
    <name type="common">Freshwater green alga</name>
    <dbReference type="NCBI Taxonomy" id="3076"/>
    <lineage>
        <taxon>Eukaryota</taxon>
        <taxon>Viridiplantae</taxon>
        <taxon>Chlorophyta</taxon>
        <taxon>core chlorophytes</taxon>
        <taxon>Trebouxiophyceae</taxon>
        <taxon>Chlorellales</taxon>
        <taxon>Chlorellaceae</taxon>
        <taxon>Chlorella clade</taxon>
        <taxon>Chlorella</taxon>
    </lineage>
</organism>
<dbReference type="CDD" id="cd18791">
    <property type="entry name" value="SF2_C_RHA"/>
    <property type="match status" value="1"/>
</dbReference>
<name>A0A2P6TGD5_CHLSO</name>
<feature type="region of interest" description="Disordered" evidence="9">
    <location>
        <begin position="1770"/>
        <end position="1809"/>
    </location>
</feature>
<dbReference type="Pfam" id="PF04408">
    <property type="entry name" value="WHD_HA2"/>
    <property type="match status" value="1"/>
</dbReference>
<dbReference type="SUPFAM" id="SSF54768">
    <property type="entry name" value="dsRNA-binding domain-like"/>
    <property type="match status" value="1"/>
</dbReference>
<dbReference type="InterPro" id="IPR027417">
    <property type="entry name" value="P-loop_NTPase"/>
</dbReference>
<dbReference type="InterPro" id="IPR038538">
    <property type="entry name" value="MTERF_sf"/>
</dbReference>
<dbReference type="InterPro" id="IPR011545">
    <property type="entry name" value="DEAD/DEAH_box_helicase_dom"/>
</dbReference>
<feature type="region of interest" description="Disordered" evidence="9">
    <location>
        <begin position="1062"/>
        <end position="1092"/>
    </location>
</feature>
<evidence type="ECO:0000256" key="10">
    <source>
        <dbReference type="SAM" id="SignalP"/>
    </source>
</evidence>
<dbReference type="InterPro" id="IPR006575">
    <property type="entry name" value="RWD_dom"/>
</dbReference>
<protein>
    <recommendedName>
        <fullName evidence="1">RNA helicase</fullName>
        <ecNumber evidence="1">3.6.4.13</ecNumber>
    </recommendedName>
</protein>
<dbReference type="CDD" id="cd17917">
    <property type="entry name" value="DEXHc_RHA-like"/>
    <property type="match status" value="1"/>
</dbReference>
<dbReference type="Gene3D" id="3.30.160.20">
    <property type="match status" value="1"/>
</dbReference>
<evidence type="ECO:0000313" key="16">
    <source>
        <dbReference type="EMBL" id="PRW33165.1"/>
    </source>
</evidence>
<dbReference type="GO" id="GO:0003723">
    <property type="term" value="F:RNA binding"/>
    <property type="evidence" value="ECO:0007669"/>
    <property type="project" value="TreeGrafter"/>
</dbReference>
<evidence type="ECO:0000256" key="4">
    <source>
        <dbReference type="ARBA" id="ARBA00022806"/>
    </source>
</evidence>
<dbReference type="InterPro" id="IPR056328">
    <property type="entry name" value="DSRM_DHX29"/>
</dbReference>
<dbReference type="PANTHER" id="PTHR18934">
    <property type="entry name" value="ATP-DEPENDENT RNA HELICASE"/>
    <property type="match status" value="1"/>
</dbReference>
<dbReference type="InterPro" id="IPR016135">
    <property type="entry name" value="UBQ-conjugating_enzyme/RWD"/>
</dbReference>
<feature type="domain" description="RWD" evidence="13">
    <location>
        <begin position="1336"/>
        <end position="1451"/>
    </location>
</feature>
<dbReference type="GO" id="GO:0008270">
    <property type="term" value="F:zinc ion binding"/>
    <property type="evidence" value="ECO:0007669"/>
    <property type="project" value="UniProtKB-KW"/>
</dbReference>
<evidence type="ECO:0000259" key="15">
    <source>
        <dbReference type="PROSITE" id="PS51194"/>
    </source>
</evidence>
<dbReference type="GO" id="GO:0003724">
    <property type="term" value="F:RNA helicase activity"/>
    <property type="evidence" value="ECO:0007669"/>
    <property type="project" value="UniProtKB-EC"/>
</dbReference>
<evidence type="ECO:0000256" key="3">
    <source>
        <dbReference type="ARBA" id="ARBA00022801"/>
    </source>
</evidence>
<keyword evidence="10" id="KW-0732">Signal</keyword>
<dbReference type="SMART" id="SM00358">
    <property type="entry name" value="DSRM"/>
    <property type="match status" value="1"/>
</dbReference>
<evidence type="ECO:0000259" key="13">
    <source>
        <dbReference type="PROSITE" id="PS50908"/>
    </source>
</evidence>
<evidence type="ECO:0000256" key="2">
    <source>
        <dbReference type="ARBA" id="ARBA00022741"/>
    </source>
</evidence>
<dbReference type="SUPFAM" id="SSF54495">
    <property type="entry name" value="UBC-like"/>
    <property type="match status" value="1"/>
</dbReference>
<evidence type="ECO:0000259" key="11">
    <source>
        <dbReference type="PROSITE" id="PS50030"/>
    </source>
</evidence>
<dbReference type="PROSITE" id="PS50030">
    <property type="entry name" value="UBA"/>
    <property type="match status" value="1"/>
</dbReference>
<dbReference type="Gene3D" id="3.30.160.60">
    <property type="entry name" value="Classic Zinc Finger"/>
    <property type="match status" value="1"/>
</dbReference>
<feature type="domain" description="UBA" evidence="11">
    <location>
        <begin position="1258"/>
        <end position="1298"/>
    </location>
</feature>
<keyword evidence="8" id="KW-0862">Zinc</keyword>
<feature type="compositionally biased region" description="Gly residues" evidence="9">
    <location>
        <begin position="1772"/>
        <end position="1787"/>
    </location>
</feature>
<dbReference type="InterPro" id="IPR015940">
    <property type="entry name" value="UBA"/>
</dbReference>
<dbReference type="Pfam" id="PF07717">
    <property type="entry name" value="OB_NTP_bind"/>
    <property type="match status" value="1"/>
</dbReference>
<feature type="chain" id="PRO_5015184687" description="RNA helicase" evidence="10">
    <location>
        <begin position="19"/>
        <end position="2416"/>
    </location>
</feature>
<feature type="region of interest" description="Disordered" evidence="9">
    <location>
        <begin position="425"/>
        <end position="447"/>
    </location>
</feature>
<dbReference type="Pfam" id="PF21010">
    <property type="entry name" value="HA2_C"/>
    <property type="match status" value="1"/>
</dbReference>
<dbReference type="Pfam" id="PF05773">
    <property type="entry name" value="RWD"/>
    <property type="match status" value="1"/>
</dbReference>
<dbReference type="InterPro" id="IPR011709">
    <property type="entry name" value="DEAD-box_helicase_OB_fold"/>
</dbReference>
<evidence type="ECO:0000256" key="1">
    <source>
        <dbReference type="ARBA" id="ARBA00012552"/>
    </source>
</evidence>
<keyword evidence="4" id="KW-0347">Helicase</keyword>
<comment type="similarity">
    <text evidence="7">Belongs to the DExH box helicase family.</text>
</comment>
<dbReference type="EC" id="3.6.4.13" evidence="1"/>
<dbReference type="Pfam" id="PF24385">
    <property type="entry name" value="DSRM_DHX29"/>
    <property type="match status" value="1"/>
</dbReference>
<dbReference type="InterPro" id="IPR056890">
    <property type="entry name" value="UBA_DHX29-like"/>
</dbReference>
<dbReference type="InterPro" id="IPR059023">
    <property type="entry name" value="RNA_hel_CTD"/>
</dbReference>
<feature type="region of interest" description="Disordered" evidence="9">
    <location>
        <begin position="2212"/>
        <end position="2238"/>
    </location>
</feature>
<keyword evidence="8" id="KW-0863">Zinc-finger</keyword>
<evidence type="ECO:0000256" key="7">
    <source>
        <dbReference type="ARBA" id="ARBA00060772"/>
    </source>
</evidence>
<dbReference type="EMBL" id="LHPG02000017">
    <property type="protein sequence ID" value="PRW33165.1"/>
    <property type="molecule type" value="Genomic_DNA"/>
</dbReference>
<dbReference type="GO" id="GO:0016787">
    <property type="term" value="F:hydrolase activity"/>
    <property type="evidence" value="ECO:0007669"/>
    <property type="project" value="UniProtKB-KW"/>
</dbReference>
<dbReference type="InterPro" id="IPR013087">
    <property type="entry name" value="Znf_C2H2_type"/>
</dbReference>
<dbReference type="InterPro" id="IPR048333">
    <property type="entry name" value="HA2_WH"/>
</dbReference>
<evidence type="ECO:0000313" key="17">
    <source>
        <dbReference type="Proteomes" id="UP000239899"/>
    </source>
</evidence>
<dbReference type="PROSITE" id="PS51257">
    <property type="entry name" value="PROKAR_LIPOPROTEIN"/>
    <property type="match status" value="1"/>
</dbReference>
<feature type="signal peptide" evidence="10">
    <location>
        <begin position="1"/>
        <end position="18"/>
    </location>
</feature>
<feature type="region of interest" description="Disordered" evidence="9">
    <location>
        <begin position="1118"/>
        <end position="1137"/>
    </location>
</feature>
<dbReference type="InterPro" id="IPR007502">
    <property type="entry name" value="Helicase-assoc_dom"/>
</dbReference>
<feature type="domain" description="Helicase C-terminal" evidence="15">
    <location>
        <begin position="1860"/>
        <end position="2028"/>
    </location>
</feature>
<gene>
    <name evidence="16" type="ORF">C2E21_7811</name>
</gene>
<comment type="caution">
    <text evidence="16">The sequence shown here is derived from an EMBL/GenBank/DDBJ whole genome shotgun (WGS) entry which is preliminary data.</text>
</comment>
<dbReference type="Gene3D" id="3.10.110.10">
    <property type="entry name" value="Ubiquitin Conjugating Enzyme"/>
    <property type="match status" value="1"/>
</dbReference>
<feature type="region of interest" description="Disordered" evidence="9">
    <location>
        <begin position="819"/>
        <end position="839"/>
    </location>
</feature>
<dbReference type="Gene3D" id="1.20.120.1080">
    <property type="match status" value="1"/>
</dbReference>
<dbReference type="Gene3D" id="1.25.70.10">
    <property type="entry name" value="Transcription termination factor 3, mitochondrial"/>
    <property type="match status" value="1"/>
</dbReference>
<dbReference type="PROSITE" id="PS51192">
    <property type="entry name" value="HELICASE_ATP_BIND_1"/>
    <property type="match status" value="1"/>
</dbReference>
<proteinExistence type="inferred from homology"/>
<dbReference type="SMART" id="SM00847">
    <property type="entry name" value="HA2"/>
    <property type="match status" value="1"/>
</dbReference>
<dbReference type="Proteomes" id="UP000239899">
    <property type="component" value="Unassembled WGS sequence"/>
</dbReference>
<keyword evidence="8" id="KW-0479">Metal-binding</keyword>
<dbReference type="PANTHER" id="PTHR18934:SF145">
    <property type="entry name" value="ATP-DEPENDENT RNA HELICASE DHX57-RELATED"/>
    <property type="match status" value="1"/>
</dbReference>
<dbReference type="STRING" id="3076.A0A2P6TGD5"/>
<dbReference type="InterPro" id="IPR001650">
    <property type="entry name" value="Helicase_C-like"/>
</dbReference>
<dbReference type="Pfam" id="PF00271">
    <property type="entry name" value="Helicase_C"/>
    <property type="match status" value="1"/>
</dbReference>
<dbReference type="GO" id="GO:0005524">
    <property type="term" value="F:ATP binding"/>
    <property type="evidence" value="ECO:0007669"/>
    <property type="project" value="UniProtKB-KW"/>
</dbReference>
<dbReference type="Gene3D" id="1.10.8.10">
    <property type="entry name" value="DNA helicase RuvA subunit, C-terminal domain"/>
    <property type="match status" value="1"/>
</dbReference>
<keyword evidence="3 16" id="KW-0378">Hydrolase</keyword>
<evidence type="ECO:0000256" key="9">
    <source>
        <dbReference type="SAM" id="MobiDB-lite"/>
    </source>
</evidence>
<keyword evidence="2" id="KW-0547">Nucleotide-binding</keyword>
<feature type="region of interest" description="Disordered" evidence="9">
    <location>
        <begin position="386"/>
        <end position="407"/>
    </location>
</feature>
<dbReference type="SMART" id="SM00487">
    <property type="entry name" value="DEXDc"/>
    <property type="match status" value="1"/>
</dbReference>
<dbReference type="SMART" id="SM00355">
    <property type="entry name" value="ZnF_C2H2"/>
    <property type="match status" value="1"/>
</dbReference>
<dbReference type="InterPro" id="IPR014720">
    <property type="entry name" value="dsRBD_dom"/>
</dbReference>
<evidence type="ECO:0000256" key="5">
    <source>
        <dbReference type="ARBA" id="ARBA00022840"/>
    </source>
</evidence>